<feature type="domain" description="DUF11" evidence="1">
    <location>
        <begin position="204"/>
        <end position="308"/>
    </location>
</feature>
<dbReference type="InterPro" id="IPR008966">
    <property type="entry name" value="Adhesion_dom_sf"/>
</dbReference>
<dbReference type="EMBL" id="LOMO01000223">
    <property type="protein sequence ID" value="KXY31168.1"/>
    <property type="molecule type" value="Genomic_DNA"/>
</dbReference>
<organism evidence="2 3">
    <name type="scientific">Bacillus cereus</name>
    <dbReference type="NCBI Taxonomy" id="1396"/>
    <lineage>
        <taxon>Bacteria</taxon>
        <taxon>Bacillati</taxon>
        <taxon>Bacillota</taxon>
        <taxon>Bacilli</taxon>
        <taxon>Bacillales</taxon>
        <taxon>Bacillaceae</taxon>
        <taxon>Bacillus</taxon>
        <taxon>Bacillus cereus group</taxon>
    </lineage>
</organism>
<evidence type="ECO:0000259" key="1">
    <source>
        <dbReference type="Pfam" id="PF01345"/>
    </source>
</evidence>
<dbReference type="PANTHER" id="PTHR34819:SF3">
    <property type="entry name" value="CELL SURFACE PROTEIN"/>
    <property type="match status" value="1"/>
</dbReference>
<dbReference type="NCBIfam" id="TIGR01451">
    <property type="entry name" value="B_ant_repeat"/>
    <property type="match status" value="3"/>
</dbReference>
<reference evidence="2 3" key="1">
    <citation type="submission" date="2015-12" db="EMBL/GenBank/DDBJ databases">
        <title>Bacillus cereus Group isolate.</title>
        <authorList>
            <person name="Kovac J."/>
        </authorList>
    </citation>
    <scope>NUCLEOTIDE SEQUENCE [LARGE SCALE GENOMIC DNA]</scope>
    <source>
        <strain evidence="2 3">FSL K6-0073</strain>
    </source>
</reference>
<dbReference type="InterPro" id="IPR051172">
    <property type="entry name" value="Chlamydia_OmcB"/>
</dbReference>
<feature type="domain" description="DUF11" evidence="1">
    <location>
        <begin position="338"/>
        <end position="440"/>
    </location>
</feature>
<dbReference type="Gene3D" id="2.60.40.740">
    <property type="match status" value="1"/>
</dbReference>
<dbReference type="Proteomes" id="UP000075476">
    <property type="component" value="Unassembled WGS sequence"/>
</dbReference>
<dbReference type="AlphaFoldDB" id="A0A9X0MDB0"/>
<name>A0A9X0MDB0_BACCE</name>
<dbReference type="InterPro" id="IPR001434">
    <property type="entry name" value="OmcB-like_DUF11"/>
</dbReference>
<evidence type="ECO:0000313" key="2">
    <source>
        <dbReference type="EMBL" id="KXY31168.1"/>
    </source>
</evidence>
<dbReference type="PANTHER" id="PTHR34819">
    <property type="entry name" value="LARGE CYSTEINE-RICH PERIPLASMIC PROTEIN OMCB"/>
    <property type="match status" value="1"/>
</dbReference>
<dbReference type="InterPro" id="IPR047589">
    <property type="entry name" value="DUF11_rpt"/>
</dbReference>
<feature type="domain" description="DUF11" evidence="1">
    <location>
        <begin position="76"/>
        <end position="181"/>
    </location>
</feature>
<proteinExistence type="predicted"/>
<gene>
    <name evidence="2" type="ORF">AT268_17520</name>
</gene>
<protein>
    <recommendedName>
        <fullName evidence="1">DUF11 domain-containing protein</fullName>
    </recommendedName>
</protein>
<sequence length="504" mass="54296">MNPVSGIPIGTITIGGDAIVSFQVTVTSIPTPNELNNNAITTFNYIVNPNNVPVTNTTTTNTVTTTVQNDNVIAFKSADVTNALPGQTLTYTITITNSGNVTIDDLLAIDTVPIDTTFVAGSVTINGINQPNENPENGITLGNLAPNEFVIITFQVTISSSTLQPTISNDASVSYTVIIDPTKPPITITKQTNIVTTTVVDPLIRIEKTADKSIIVIGDIITFTLAVFNHSPIPTISTSVIDTIPAGTTFIENSVTINGSTVQNVRPDTGINIGSLPADTVATITFQVLVTSIPSNSTIINSATVTAAFQLTPQDPIITFIVNSNIVRIPVQFITTTVTKNASVSSAYLNQYFDYTVRITNTAEISLSNISLQDTIPAGLQFINGTVFINGERSPLANPNIGFQVTTNLEPNETIIVLFTVQVISPPVNNPFKNTANISLQLQVSPTDPPITVTVTSNENIVTFVPENPDETLPNLNCFFDGERFIRITPRNVRNYLWTWIWWK</sequence>
<evidence type="ECO:0000313" key="3">
    <source>
        <dbReference type="Proteomes" id="UP000075476"/>
    </source>
</evidence>
<dbReference type="Pfam" id="PF01345">
    <property type="entry name" value="DUF11"/>
    <property type="match status" value="3"/>
</dbReference>
<comment type="caution">
    <text evidence="2">The sequence shown here is derived from an EMBL/GenBank/DDBJ whole genome shotgun (WGS) entry which is preliminary data.</text>
</comment>
<dbReference type="SUPFAM" id="SSF49401">
    <property type="entry name" value="Bacterial adhesins"/>
    <property type="match status" value="2"/>
</dbReference>
<accession>A0A9X0MDB0</accession>